<dbReference type="InterPro" id="IPR036514">
    <property type="entry name" value="SGNH_hydro_sf"/>
</dbReference>
<evidence type="ECO:0000313" key="4">
    <source>
        <dbReference type="Proteomes" id="UP001237823"/>
    </source>
</evidence>
<keyword evidence="4" id="KW-1185">Reference proteome</keyword>
<gene>
    <name evidence="3" type="ORF">QUG92_12465</name>
</gene>
<dbReference type="Pfam" id="PF13472">
    <property type="entry name" value="Lipase_GDSL_2"/>
    <property type="match status" value="1"/>
</dbReference>
<comment type="caution">
    <text evidence="3">The sequence shown here is derived from an EMBL/GenBank/DDBJ whole genome shotgun (WGS) entry which is preliminary data.</text>
</comment>
<dbReference type="EC" id="3.1.-.-" evidence="3"/>
<reference evidence="3 4" key="1">
    <citation type="submission" date="2023-06" db="EMBL/GenBank/DDBJ databases">
        <authorList>
            <person name="Feng G."/>
            <person name="Li J."/>
            <person name="Zhu H."/>
        </authorList>
    </citation>
    <scope>NUCLEOTIDE SEQUENCE [LARGE SCALE GENOMIC DNA]</scope>
    <source>
        <strain evidence="3 4">RHCKG23</strain>
    </source>
</reference>
<feature type="domain" description="SGNH hydrolase-type esterase" evidence="2">
    <location>
        <begin position="66"/>
        <end position="231"/>
    </location>
</feature>
<dbReference type="EMBL" id="JAUCML010000008">
    <property type="protein sequence ID" value="MDM7885919.1"/>
    <property type="molecule type" value="Genomic_DNA"/>
</dbReference>
<name>A0ABT7T965_9MICO</name>
<evidence type="ECO:0000259" key="2">
    <source>
        <dbReference type="Pfam" id="PF13472"/>
    </source>
</evidence>
<dbReference type="GO" id="GO:0016787">
    <property type="term" value="F:hydrolase activity"/>
    <property type="evidence" value="ECO:0007669"/>
    <property type="project" value="UniProtKB-KW"/>
</dbReference>
<dbReference type="InterPro" id="IPR013830">
    <property type="entry name" value="SGNH_hydro"/>
</dbReference>
<dbReference type="InterPro" id="IPR051532">
    <property type="entry name" value="Ester_Hydrolysis_Enzymes"/>
</dbReference>
<dbReference type="CDD" id="cd00229">
    <property type="entry name" value="SGNH_hydrolase"/>
    <property type="match status" value="1"/>
</dbReference>
<accession>A0ABT7T965</accession>
<evidence type="ECO:0000256" key="1">
    <source>
        <dbReference type="SAM" id="MobiDB-lite"/>
    </source>
</evidence>
<keyword evidence="3" id="KW-0378">Hydrolase</keyword>
<dbReference type="Gene3D" id="3.40.50.1110">
    <property type="entry name" value="SGNH hydrolase"/>
    <property type="match status" value="1"/>
</dbReference>
<dbReference type="PANTHER" id="PTHR30383">
    <property type="entry name" value="THIOESTERASE 1/PROTEASE 1/LYSOPHOSPHOLIPASE L1"/>
    <property type="match status" value="1"/>
</dbReference>
<dbReference type="Proteomes" id="UP001237823">
    <property type="component" value="Unassembled WGS sequence"/>
</dbReference>
<feature type="compositionally biased region" description="Basic and acidic residues" evidence="1">
    <location>
        <begin position="274"/>
        <end position="297"/>
    </location>
</feature>
<dbReference type="RefSeq" id="WP_289459282.1">
    <property type="nucleotide sequence ID" value="NZ_JAUCML010000008.1"/>
</dbReference>
<protein>
    <submittedName>
        <fullName evidence="3">SGNH/GDSL hydrolase family protein</fullName>
        <ecNumber evidence="3">3.1.-.-</ecNumber>
    </submittedName>
</protein>
<dbReference type="SUPFAM" id="SSF52266">
    <property type="entry name" value="SGNH hydrolase"/>
    <property type="match status" value="1"/>
</dbReference>
<feature type="region of interest" description="Disordered" evidence="1">
    <location>
        <begin position="261"/>
        <end position="346"/>
    </location>
</feature>
<proteinExistence type="predicted"/>
<sequence>MRTRTLVALLTSVIGGLAVVGGGAFGARAGIRGQRAASQRVVDMLPVHADWWRERLQHEGQLTYLAIGDSAAQGVGATAPGRGYVGLLARRIRHRSRMSVRVVNLSVSGSTTWGAKQDQLPKLRNYTPDVCTVSIGANDIADFHPDKFERNIRAIYGAVPSHAIVAELPCMFVPDRERKVAVANEIVHRVAGEFGLTVAPLHVITKRVGLRRTFFNSYGDLFHPNDRGYEIWASAFEPAVDARVDTVAAIRHYLSAREAEDLGSEAGAVASARAEQDNEHAEELEHGERPGRVERLRQRVTGAIPLPVRSGEPEHDHDHDDDEHDDQQPHANKHVQAQGAPAPDTD</sequence>
<evidence type="ECO:0000313" key="3">
    <source>
        <dbReference type="EMBL" id="MDM7885919.1"/>
    </source>
</evidence>
<dbReference type="PANTHER" id="PTHR30383:SF5">
    <property type="entry name" value="SGNH HYDROLASE-TYPE ESTERASE DOMAIN-CONTAINING PROTEIN"/>
    <property type="match status" value="1"/>
</dbReference>
<organism evidence="3 4">
    <name type="scientific">Curtobacterium citri</name>
    <dbReference type="NCBI Taxonomy" id="3055139"/>
    <lineage>
        <taxon>Bacteria</taxon>
        <taxon>Bacillati</taxon>
        <taxon>Actinomycetota</taxon>
        <taxon>Actinomycetes</taxon>
        <taxon>Micrococcales</taxon>
        <taxon>Microbacteriaceae</taxon>
        <taxon>Curtobacterium</taxon>
    </lineage>
</organism>